<dbReference type="EMBL" id="PUHR01000001">
    <property type="protein sequence ID" value="KAG0672656.1"/>
    <property type="molecule type" value="Genomic_DNA"/>
</dbReference>
<protein>
    <recommendedName>
        <fullName evidence="9">Glutathione peroxidase</fullName>
    </recommendedName>
</protein>
<dbReference type="OrthoDB" id="446890at2759"/>
<dbReference type="GO" id="GO:0034599">
    <property type="term" value="P:cellular response to oxidative stress"/>
    <property type="evidence" value="ECO:0007669"/>
    <property type="project" value="TreeGrafter"/>
</dbReference>
<dbReference type="PANTHER" id="PTHR11592:SF78">
    <property type="entry name" value="GLUTATHIONE PEROXIDASE"/>
    <property type="match status" value="1"/>
</dbReference>
<dbReference type="PRINTS" id="PR01011">
    <property type="entry name" value="GLUTPROXDASE"/>
</dbReference>
<dbReference type="Gene3D" id="3.40.30.10">
    <property type="entry name" value="Glutaredoxin"/>
    <property type="match status" value="1"/>
</dbReference>
<dbReference type="CDD" id="cd00340">
    <property type="entry name" value="GSH_Peroxidase"/>
    <property type="match status" value="1"/>
</dbReference>
<dbReference type="GO" id="GO:0140824">
    <property type="term" value="F:thioredoxin-dependent peroxiredoxin activity"/>
    <property type="evidence" value="ECO:0007669"/>
    <property type="project" value="UniProtKB-EC"/>
</dbReference>
<dbReference type="Pfam" id="PF00255">
    <property type="entry name" value="GSHPx"/>
    <property type="match status" value="1"/>
</dbReference>
<dbReference type="AlphaFoldDB" id="A0A9P6WG06"/>
<proteinExistence type="inferred from homology"/>
<dbReference type="SUPFAM" id="SSF52833">
    <property type="entry name" value="Thioredoxin-like"/>
    <property type="match status" value="1"/>
</dbReference>
<keyword evidence="4 9" id="KW-0560">Oxidoreductase</keyword>
<evidence type="ECO:0000313" key="10">
    <source>
        <dbReference type="EMBL" id="KAG0672656.1"/>
    </source>
</evidence>
<keyword evidence="5" id="KW-1015">Disulfide bond</keyword>
<keyword evidence="2 9" id="KW-0575">Peroxidase</keyword>
<evidence type="ECO:0000256" key="5">
    <source>
        <dbReference type="ARBA" id="ARBA00023157"/>
    </source>
</evidence>
<evidence type="ECO:0000313" key="11">
    <source>
        <dbReference type="Proteomes" id="UP000750334"/>
    </source>
</evidence>
<dbReference type="GO" id="GO:0004602">
    <property type="term" value="F:glutathione peroxidase activity"/>
    <property type="evidence" value="ECO:0007669"/>
    <property type="project" value="UniProtKB-ARBA"/>
</dbReference>
<dbReference type="InterPro" id="IPR000889">
    <property type="entry name" value="Glutathione_peroxidase"/>
</dbReference>
<evidence type="ECO:0000256" key="8">
    <source>
        <dbReference type="PIRSR" id="PIRSR000303-1"/>
    </source>
</evidence>
<comment type="similarity">
    <text evidence="1 9">Belongs to the glutathione peroxidase family.</text>
</comment>
<dbReference type="GO" id="GO:0047066">
    <property type="term" value="F:phospholipid-hydroperoxide glutathione peroxidase activity"/>
    <property type="evidence" value="ECO:0007669"/>
    <property type="project" value="UniProtKB-ARBA"/>
</dbReference>
<evidence type="ECO:0000256" key="1">
    <source>
        <dbReference type="ARBA" id="ARBA00006926"/>
    </source>
</evidence>
<evidence type="ECO:0000256" key="9">
    <source>
        <dbReference type="RuleBase" id="RU000499"/>
    </source>
</evidence>
<dbReference type="FunFam" id="3.40.30.10:FF:000010">
    <property type="entry name" value="Glutathione peroxidase"/>
    <property type="match status" value="1"/>
</dbReference>
<dbReference type="PIRSF" id="PIRSF000303">
    <property type="entry name" value="Glutathion_perox"/>
    <property type="match status" value="1"/>
</dbReference>
<sequence length="167" mass="19343">MPQEFYDITITKNDGTTFPLEQLHNKVVLIVNVASNCGYTPQYKELEFLYQKYKDQGLMILGFPCNQFGHQEPGSNEEITLYCKRNYGVSFPVFPKIYVNGYKQHPIYEFLQSQLTDDLDFKAVRWNFEKFLVGGNGKVLKRFNALTKPMQIEPDIIKALADTVKQV</sequence>
<reference evidence="10 11" key="1">
    <citation type="submission" date="2020-11" db="EMBL/GenBank/DDBJ databases">
        <title>Kefir isolates.</title>
        <authorList>
            <person name="Marcisauskas S."/>
            <person name="Kim Y."/>
            <person name="Blasche S."/>
        </authorList>
    </citation>
    <scope>NUCLEOTIDE SEQUENCE [LARGE SCALE GENOMIC DNA]</scope>
    <source>
        <strain evidence="10 11">OG2</strain>
    </source>
</reference>
<evidence type="ECO:0000256" key="2">
    <source>
        <dbReference type="ARBA" id="ARBA00022559"/>
    </source>
</evidence>
<keyword evidence="6" id="KW-0676">Redox-active center</keyword>
<evidence type="ECO:0000256" key="3">
    <source>
        <dbReference type="ARBA" id="ARBA00022862"/>
    </source>
</evidence>
<dbReference type="InterPro" id="IPR029759">
    <property type="entry name" value="GPX_AS"/>
</dbReference>
<feature type="active site" evidence="8">
    <location>
        <position position="37"/>
    </location>
</feature>
<organism evidence="10 11">
    <name type="scientific">Maudiozyma exigua</name>
    <name type="common">Yeast</name>
    <name type="synonym">Kazachstania exigua</name>
    <dbReference type="NCBI Taxonomy" id="34358"/>
    <lineage>
        <taxon>Eukaryota</taxon>
        <taxon>Fungi</taxon>
        <taxon>Dikarya</taxon>
        <taxon>Ascomycota</taxon>
        <taxon>Saccharomycotina</taxon>
        <taxon>Saccharomycetes</taxon>
        <taxon>Saccharomycetales</taxon>
        <taxon>Saccharomycetaceae</taxon>
        <taxon>Maudiozyma</taxon>
    </lineage>
</organism>
<name>A0A9P6WG06_MAUEX</name>
<keyword evidence="3" id="KW-0049">Antioxidant</keyword>
<comment type="caution">
    <text evidence="10">The sequence shown here is derived from an EMBL/GenBank/DDBJ whole genome shotgun (WGS) entry which is preliminary data.</text>
</comment>
<comment type="catalytic activity">
    <reaction evidence="7">
        <text>a hydroperoxide + [thioredoxin]-dithiol = an alcohol + [thioredoxin]-disulfide + H2O</text>
        <dbReference type="Rhea" id="RHEA:62620"/>
        <dbReference type="Rhea" id="RHEA-COMP:10698"/>
        <dbReference type="Rhea" id="RHEA-COMP:10700"/>
        <dbReference type="ChEBI" id="CHEBI:15377"/>
        <dbReference type="ChEBI" id="CHEBI:29950"/>
        <dbReference type="ChEBI" id="CHEBI:30879"/>
        <dbReference type="ChEBI" id="CHEBI:35924"/>
        <dbReference type="ChEBI" id="CHEBI:50058"/>
        <dbReference type="EC" id="1.11.1.24"/>
    </reaction>
</comment>
<dbReference type="PROSITE" id="PS00460">
    <property type="entry name" value="GLUTATHIONE_PEROXID_1"/>
    <property type="match status" value="1"/>
</dbReference>
<gene>
    <name evidence="10" type="ORF">C6P45_000087</name>
</gene>
<dbReference type="PROSITE" id="PS51355">
    <property type="entry name" value="GLUTATHIONE_PEROXID_3"/>
    <property type="match status" value="1"/>
</dbReference>
<evidence type="ECO:0000256" key="7">
    <source>
        <dbReference type="ARBA" id="ARBA00049091"/>
    </source>
</evidence>
<dbReference type="Proteomes" id="UP000750334">
    <property type="component" value="Unassembled WGS sequence"/>
</dbReference>
<dbReference type="InterPro" id="IPR029760">
    <property type="entry name" value="GPX_CS"/>
</dbReference>
<evidence type="ECO:0000256" key="4">
    <source>
        <dbReference type="ARBA" id="ARBA00023002"/>
    </source>
</evidence>
<evidence type="ECO:0000256" key="6">
    <source>
        <dbReference type="ARBA" id="ARBA00023284"/>
    </source>
</evidence>
<dbReference type="PROSITE" id="PS00763">
    <property type="entry name" value="GLUTATHIONE_PEROXID_2"/>
    <property type="match status" value="1"/>
</dbReference>
<keyword evidence="11" id="KW-1185">Reference proteome</keyword>
<dbReference type="PANTHER" id="PTHR11592">
    <property type="entry name" value="GLUTATHIONE PEROXIDASE"/>
    <property type="match status" value="1"/>
</dbReference>
<dbReference type="InterPro" id="IPR036249">
    <property type="entry name" value="Thioredoxin-like_sf"/>
</dbReference>
<accession>A0A9P6WG06</accession>